<feature type="transmembrane region" description="Helical" evidence="9">
    <location>
        <begin position="56"/>
        <end position="73"/>
    </location>
</feature>
<evidence type="ECO:0000256" key="1">
    <source>
        <dbReference type="ARBA" id="ARBA00004429"/>
    </source>
</evidence>
<evidence type="ECO:0000256" key="4">
    <source>
        <dbReference type="ARBA" id="ARBA00022519"/>
    </source>
</evidence>
<evidence type="ECO:0000256" key="5">
    <source>
        <dbReference type="ARBA" id="ARBA00022692"/>
    </source>
</evidence>
<dbReference type="RefSeq" id="WP_186345307.1">
    <property type="nucleotide sequence ID" value="NZ_BMMR01000003.1"/>
</dbReference>
<keyword evidence="2" id="KW-0813">Transport</keyword>
<evidence type="ECO:0000256" key="2">
    <source>
        <dbReference type="ARBA" id="ARBA00022448"/>
    </source>
</evidence>
<evidence type="ECO:0000256" key="3">
    <source>
        <dbReference type="ARBA" id="ARBA00022475"/>
    </source>
</evidence>
<dbReference type="InterPro" id="IPR007387">
    <property type="entry name" value="TRAP_DctQ"/>
</dbReference>
<dbReference type="InterPro" id="IPR055348">
    <property type="entry name" value="DctQ"/>
</dbReference>
<evidence type="ECO:0000256" key="8">
    <source>
        <dbReference type="ARBA" id="ARBA00038436"/>
    </source>
</evidence>
<evidence type="ECO:0000259" key="10">
    <source>
        <dbReference type="Pfam" id="PF04290"/>
    </source>
</evidence>
<accession>A0ABR6U6X6</accession>
<keyword evidence="4" id="KW-0997">Cell inner membrane</keyword>
<protein>
    <submittedName>
        <fullName evidence="11">TRAP transporter small permease</fullName>
    </submittedName>
</protein>
<dbReference type="Proteomes" id="UP000604001">
    <property type="component" value="Unassembled WGS sequence"/>
</dbReference>
<reference evidence="11 12" key="1">
    <citation type="submission" date="2020-08" db="EMBL/GenBank/DDBJ databases">
        <title>novel species in genus Nocardioides.</title>
        <authorList>
            <person name="Zhang G."/>
        </authorList>
    </citation>
    <scope>NUCLEOTIDE SEQUENCE [LARGE SCALE GENOMIC DNA]</scope>
    <source>
        <strain evidence="11 12">SC8A-24</strain>
    </source>
</reference>
<dbReference type="PANTHER" id="PTHR35011">
    <property type="entry name" value="2,3-DIKETO-L-GULONATE TRAP TRANSPORTER SMALL PERMEASE PROTEIN YIAM"/>
    <property type="match status" value="1"/>
</dbReference>
<evidence type="ECO:0000256" key="7">
    <source>
        <dbReference type="ARBA" id="ARBA00023136"/>
    </source>
</evidence>
<sequence>MAESATQSKLLDRGLQLLIEVPAVLITFVMMAHVTANAVMRTWFDSPIDNTLEMVEYWYLPLVAFLGFIAAQHRGQHIAADLVFQILPTVTKRFVLAFVFLLCGVVVAGFAWFGWGEAVHAKEIGKTAGVSDLVAWPAYFLVPLAFGSLTVQFLVAAWKAIRHPEEDHFVADVGDAAVLDALAHDGPVAHDEAVRLGHTHTAGGGR</sequence>
<keyword evidence="5 9" id="KW-0812">Transmembrane</keyword>
<feature type="transmembrane region" description="Helical" evidence="9">
    <location>
        <begin position="17"/>
        <end position="36"/>
    </location>
</feature>
<feature type="transmembrane region" description="Helical" evidence="9">
    <location>
        <begin position="94"/>
        <end position="115"/>
    </location>
</feature>
<dbReference type="Pfam" id="PF04290">
    <property type="entry name" value="DctQ"/>
    <property type="match status" value="1"/>
</dbReference>
<feature type="transmembrane region" description="Helical" evidence="9">
    <location>
        <begin position="135"/>
        <end position="158"/>
    </location>
</feature>
<evidence type="ECO:0000256" key="9">
    <source>
        <dbReference type="SAM" id="Phobius"/>
    </source>
</evidence>
<keyword evidence="3" id="KW-1003">Cell membrane</keyword>
<comment type="similarity">
    <text evidence="8">Belongs to the TRAP transporter small permease family.</text>
</comment>
<feature type="domain" description="Tripartite ATP-independent periplasmic transporters DctQ component" evidence="10">
    <location>
        <begin position="30"/>
        <end position="162"/>
    </location>
</feature>
<name>A0ABR6U6X6_9ACTN</name>
<dbReference type="PANTHER" id="PTHR35011:SF10">
    <property type="entry name" value="TRAP TRANSPORTER SMALL PERMEASE PROTEIN"/>
    <property type="match status" value="1"/>
</dbReference>
<organism evidence="11 12">
    <name type="scientific">Nocardioides deserti</name>
    <dbReference type="NCBI Taxonomy" id="1588644"/>
    <lineage>
        <taxon>Bacteria</taxon>
        <taxon>Bacillati</taxon>
        <taxon>Actinomycetota</taxon>
        <taxon>Actinomycetes</taxon>
        <taxon>Propionibacteriales</taxon>
        <taxon>Nocardioidaceae</taxon>
        <taxon>Nocardioides</taxon>
    </lineage>
</organism>
<comment type="subcellular location">
    <subcellularLocation>
        <location evidence="1">Cell inner membrane</location>
        <topology evidence="1">Multi-pass membrane protein</topology>
    </subcellularLocation>
</comment>
<keyword evidence="12" id="KW-1185">Reference proteome</keyword>
<dbReference type="EMBL" id="JACMYC010000003">
    <property type="protein sequence ID" value="MBC2960055.1"/>
    <property type="molecule type" value="Genomic_DNA"/>
</dbReference>
<proteinExistence type="inferred from homology"/>
<keyword evidence="6 9" id="KW-1133">Transmembrane helix</keyword>
<evidence type="ECO:0000256" key="6">
    <source>
        <dbReference type="ARBA" id="ARBA00022989"/>
    </source>
</evidence>
<evidence type="ECO:0000313" key="11">
    <source>
        <dbReference type="EMBL" id="MBC2960055.1"/>
    </source>
</evidence>
<comment type="caution">
    <text evidence="11">The sequence shown here is derived from an EMBL/GenBank/DDBJ whole genome shotgun (WGS) entry which is preliminary data.</text>
</comment>
<keyword evidence="7 9" id="KW-0472">Membrane</keyword>
<evidence type="ECO:0000313" key="12">
    <source>
        <dbReference type="Proteomes" id="UP000604001"/>
    </source>
</evidence>
<gene>
    <name evidence="11" type="ORF">H7344_07075</name>
</gene>